<dbReference type="PRINTS" id="PR00800">
    <property type="entry name" value="YHDCRBOXLASE"/>
</dbReference>
<accession>A0A7Y2H3E6</accession>
<dbReference type="Proteomes" id="UP000547674">
    <property type="component" value="Unassembled WGS sequence"/>
</dbReference>
<dbReference type="Gene3D" id="3.90.1150.10">
    <property type="entry name" value="Aspartate Aminotransferase, domain 1"/>
    <property type="match status" value="1"/>
</dbReference>
<dbReference type="InterPro" id="IPR015421">
    <property type="entry name" value="PyrdxlP-dep_Trfase_major"/>
</dbReference>
<evidence type="ECO:0000256" key="1">
    <source>
        <dbReference type="ARBA" id="ARBA00001933"/>
    </source>
</evidence>
<dbReference type="InterPro" id="IPR015424">
    <property type="entry name" value="PyrdxlP-dep_Trfase"/>
</dbReference>
<proteinExistence type="inferred from homology"/>
<evidence type="ECO:0000313" key="9">
    <source>
        <dbReference type="Proteomes" id="UP000547674"/>
    </source>
</evidence>
<dbReference type="EMBL" id="JABDJR010000597">
    <property type="protein sequence ID" value="NNF08029.1"/>
    <property type="molecule type" value="Genomic_DNA"/>
</dbReference>
<evidence type="ECO:0000256" key="4">
    <source>
        <dbReference type="ARBA" id="ARBA00022898"/>
    </source>
</evidence>
<comment type="similarity">
    <text evidence="2 7">Belongs to the group II decarboxylase family.</text>
</comment>
<keyword evidence="8" id="KW-0032">Aminotransferase</keyword>
<protein>
    <submittedName>
        <fullName evidence="8">Aspartate aminotransferase family protein</fullName>
    </submittedName>
</protein>
<dbReference type="Gene3D" id="3.40.640.10">
    <property type="entry name" value="Type I PLP-dependent aspartate aminotransferase-like (Major domain)"/>
    <property type="match status" value="1"/>
</dbReference>
<evidence type="ECO:0000313" key="8">
    <source>
        <dbReference type="EMBL" id="NNF08029.1"/>
    </source>
</evidence>
<keyword evidence="4 6" id="KW-0663">Pyridoxal phosphate</keyword>
<evidence type="ECO:0000256" key="2">
    <source>
        <dbReference type="ARBA" id="ARBA00009533"/>
    </source>
</evidence>
<gene>
    <name evidence="8" type="ORF">HKN21_14795</name>
</gene>
<evidence type="ECO:0000256" key="5">
    <source>
        <dbReference type="ARBA" id="ARBA00023239"/>
    </source>
</evidence>
<dbReference type="InterPro" id="IPR010977">
    <property type="entry name" value="Aromatic_deC"/>
</dbReference>
<keyword evidence="8" id="KW-0808">Transferase</keyword>
<dbReference type="PANTHER" id="PTHR11999:SF70">
    <property type="entry name" value="MIP05841P"/>
    <property type="match status" value="1"/>
</dbReference>
<reference evidence="8 9" key="1">
    <citation type="submission" date="2020-03" db="EMBL/GenBank/DDBJ databases">
        <title>Metabolic flexibility allows generalist bacteria to become dominant in a frequently disturbed ecosystem.</title>
        <authorList>
            <person name="Chen Y.-J."/>
            <person name="Leung P.M."/>
            <person name="Bay S.K."/>
            <person name="Hugenholtz P."/>
            <person name="Kessler A.J."/>
            <person name="Shelley G."/>
            <person name="Waite D.W."/>
            <person name="Cook P.L."/>
            <person name="Greening C."/>
        </authorList>
    </citation>
    <scope>NUCLEOTIDE SEQUENCE [LARGE SCALE GENOMIC DNA]</scope>
    <source>
        <strain evidence="8">SS_bin_28</strain>
    </source>
</reference>
<evidence type="ECO:0000256" key="3">
    <source>
        <dbReference type="ARBA" id="ARBA00022793"/>
    </source>
</evidence>
<dbReference type="InterPro" id="IPR002129">
    <property type="entry name" value="PyrdxlP-dep_de-COase"/>
</dbReference>
<dbReference type="GO" id="GO:0008483">
    <property type="term" value="F:transaminase activity"/>
    <property type="evidence" value="ECO:0007669"/>
    <property type="project" value="UniProtKB-KW"/>
</dbReference>
<sequence length="474" mass="52328">MSHYPKRDELARVLESVYERTKVYLEELDERPVLSPDLQESLDHFEGQPLPEAGQGALEAVQELWDYGQGAIAHTSGPRCFHFVIGGSTPASLGADWFTSVMDQIAYAWISSPLSVRLEVISLNWLKELFGLDASMSGITTTGATMANFVGLASARQWWAEQHKVDVAQEGFANLPPTPVFSSGYVHAAAVKCLGMLGIGRQSVKRFAADSTGRVDLGALEQELRKLDGQPGLLLANAGEVNAGDFDPIEAMADLAEKYNLWLHVDGAFGLFAALSPRTAHLTKGIERAHSITVDGHKWLNVPYDSGFSFVRDGALMGKTFAYEADYLADPHEVRVNFGALGPESSRRARSFSTWATLRAYGRQGYRELIEHHLDLAVYLGKRVDEVAHLERLAEVQLNIVCLRFNPGNMSEQELNNLNERLGEKLLEDGRVLCGTTKYKGMTALRPAISNWRTEERDIDFFVDVVQELAGSLG</sequence>
<dbReference type="SUPFAM" id="SSF53383">
    <property type="entry name" value="PLP-dependent transferases"/>
    <property type="match status" value="1"/>
</dbReference>
<keyword evidence="3" id="KW-0210">Decarboxylase</keyword>
<evidence type="ECO:0000256" key="6">
    <source>
        <dbReference type="PIRSR" id="PIRSR602129-50"/>
    </source>
</evidence>
<dbReference type="GO" id="GO:0030170">
    <property type="term" value="F:pyridoxal phosphate binding"/>
    <property type="evidence" value="ECO:0007669"/>
    <property type="project" value="InterPro"/>
</dbReference>
<evidence type="ECO:0000256" key="7">
    <source>
        <dbReference type="RuleBase" id="RU000382"/>
    </source>
</evidence>
<comment type="cofactor">
    <cofactor evidence="1 6 7">
        <name>pyridoxal 5'-phosphate</name>
        <dbReference type="ChEBI" id="CHEBI:597326"/>
    </cofactor>
</comment>
<feature type="modified residue" description="N6-(pyridoxal phosphate)lysine" evidence="6">
    <location>
        <position position="298"/>
    </location>
</feature>
<dbReference type="GO" id="GO:0016831">
    <property type="term" value="F:carboxy-lyase activity"/>
    <property type="evidence" value="ECO:0007669"/>
    <property type="project" value="UniProtKB-KW"/>
</dbReference>
<dbReference type="PANTHER" id="PTHR11999">
    <property type="entry name" value="GROUP II PYRIDOXAL-5-PHOSPHATE DECARBOXYLASE"/>
    <property type="match status" value="1"/>
</dbReference>
<comment type="caution">
    <text evidence="8">The sequence shown here is derived from an EMBL/GenBank/DDBJ whole genome shotgun (WGS) entry which is preliminary data.</text>
</comment>
<dbReference type="AlphaFoldDB" id="A0A7Y2H3E6"/>
<keyword evidence="5 7" id="KW-0456">Lyase</keyword>
<dbReference type="GO" id="GO:0006520">
    <property type="term" value="P:amino acid metabolic process"/>
    <property type="evidence" value="ECO:0007669"/>
    <property type="project" value="InterPro"/>
</dbReference>
<organism evidence="8 9">
    <name type="scientific">Eiseniibacteriota bacterium</name>
    <dbReference type="NCBI Taxonomy" id="2212470"/>
    <lineage>
        <taxon>Bacteria</taxon>
        <taxon>Candidatus Eiseniibacteriota</taxon>
    </lineage>
</organism>
<dbReference type="GO" id="GO:0019752">
    <property type="term" value="P:carboxylic acid metabolic process"/>
    <property type="evidence" value="ECO:0007669"/>
    <property type="project" value="InterPro"/>
</dbReference>
<dbReference type="Pfam" id="PF00282">
    <property type="entry name" value="Pyridoxal_deC"/>
    <property type="match status" value="1"/>
</dbReference>
<dbReference type="InterPro" id="IPR015422">
    <property type="entry name" value="PyrdxlP-dep_Trfase_small"/>
</dbReference>
<name>A0A7Y2H3E6_UNCEI</name>